<comment type="cofactor">
    <cofactor evidence="1">
        <name>Zn(2+)</name>
        <dbReference type="ChEBI" id="CHEBI:29105"/>
    </cofactor>
</comment>
<sequence>MSEGPKRALLAAPRRFEVTPGPAHSLGPADVRMDVLAVGICGSDLATFRAGDAAPDQVLGHEIVARVSEAGALPVGARVMVRPMRSCGRCWYCAQGSTQLCDRSRELTLSFQRPGGYAEELILRDLEPGDVILLAADVPILDAIWAEPLAVALHCVAALGDTRPGDALLVVGAGPLGLCVIAAAHARHLKVTVVEPRPARHATALAAGAQAVYRPGEPIGAFPWTIVAAGTPAALRLAVESTAPHGHIAVAALGPAPLPPLPHPIEIHGSFGYRTEEFHQAATLINTHAVRLGAAVTRTFPLTGINAAFAYALDDQDAVKVAITPGAAGWPP</sequence>
<dbReference type="PANTHER" id="PTHR43401:SF2">
    <property type="entry name" value="L-THREONINE 3-DEHYDROGENASE"/>
    <property type="match status" value="1"/>
</dbReference>
<dbReference type="RefSeq" id="WP_155358874.1">
    <property type="nucleotide sequence ID" value="NZ_BAAAHL010000081.1"/>
</dbReference>
<name>A0A5M3WXH3_9ACTN</name>
<dbReference type="Proteomes" id="UP000331127">
    <property type="component" value="Unassembled WGS sequence"/>
</dbReference>
<dbReference type="Pfam" id="PF00107">
    <property type="entry name" value="ADH_zinc_N"/>
    <property type="match status" value="1"/>
</dbReference>
<evidence type="ECO:0000256" key="1">
    <source>
        <dbReference type="ARBA" id="ARBA00001947"/>
    </source>
</evidence>
<feature type="domain" description="Alcohol dehydrogenase-like C-terminal" evidence="3">
    <location>
        <begin position="175"/>
        <end position="285"/>
    </location>
</feature>
<reference evidence="5 6" key="1">
    <citation type="submission" date="2019-10" db="EMBL/GenBank/DDBJ databases">
        <title>Whole genome shotgun sequence of Acrocarpospora macrocephala NBRC 16266.</title>
        <authorList>
            <person name="Ichikawa N."/>
            <person name="Kimura A."/>
            <person name="Kitahashi Y."/>
            <person name="Komaki H."/>
            <person name="Oguchi A."/>
        </authorList>
    </citation>
    <scope>NUCLEOTIDE SEQUENCE [LARGE SCALE GENOMIC DNA]</scope>
    <source>
        <strain evidence="5 6">NBRC 16266</strain>
    </source>
</reference>
<dbReference type="InterPro" id="IPR013154">
    <property type="entry name" value="ADH-like_N"/>
</dbReference>
<gene>
    <name evidence="5" type="primary">idnD</name>
    <name evidence="5" type="ORF">Amac_072310</name>
</gene>
<dbReference type="AlphaFoldDB" id="A0A5M3WXH3"/>
<evidence type="ECO:0000256" key="2">
    <source>
        <dbReference type="ARBA" id="ARBA00023002"/>
    </source>
</evidence>
<dbReference type="OrthoDB" id="9797931at2"/>
<dbReference type="Gene3D" id="3.90.180.10">
    <property type="entry name" value="Medium-chain alcohol dehydrogenases, catalytic domain"/>
    <property type="match status" value="1"/>
</dbReference>
<organism evidence="5 6">
    <name type="scientific">Acrocarpospora macrocephala</name>
    <dbReference type="NCBI Taxonomy" id="150177"/>
    <lineage>
        <taxon>Bacteria</taxon>
        <taxon>Bacillati</taxon>
        <taxon>Actinomycetota</taxon>
        <taxon>Actinomycetes</taxon>
        <taxon>Streptosporangiales</taxon>
        <taxon>Streptosporangiaceae</taxon>
        <taxon>Acrocarpospora</taxon>
    </lineage>
</organism>
<dbReference type="InterPro" id="IPR050129">
    <property type="entry name" value="Zn_alcohol_dh"/>
</dbReference>
<dbReference type="Gene3D" id="3.40.50.720">
    <property type="entry name" value="NAD(P)-binding Rossmann-like Domain"/>
    <property type="match status" value="1"/>
</dbReference>
<keyword evidence="6" id="KW-1185">Reference proteome</keyword>
<evidence type="ECO:0000313" key="5">
    <source>
        <dbReference type="EMBL" id="GES13634.1"/>
    </source>
</evidence>
<dbReference type="Pfam" id="PF08240">
    <property type="entry name" value="ADH_N"/>
    <property type="match status" value="1"/>
</dbReference>
<comment type="caution">
    <text evidence="5">The sequence shown here is derived from an EMBL/GenBank/DDBJ whole genome shotgun (WGS) entry which is preliminary data.</text>
</comment>
<evidence type="ECO:0000313" key="6">
    <source>
        <dbReference type="Proteomes" id="UP000331127"/>
    </source>
</evidence>
<dbReference type="InterPro" id="IPR013149">
    <property type="entry name" value="ADH-like_C"/>
</dbReference>
<evidence type="ECO:0000259" key="4">
    <source>
        <dbReference type="Pfam" id="PF08240"/>
    </source>
</evidence>
<accession>A0A5M3WXH3</accession>
<dbReference type="GO" id="GO:0016491">
    <property type="term" value="F:oxidoreductase activity"/>
    <property type="evidence" value="ECO:0007669"/>
    <property type="project" value="UniProtKB-KW"/>
</dbReference>
<protein>
    <submittedName>
        <fullName evidence="5">L-idonate 5-dehydrogenase</fullName>
    </submittedName>
</protein>
<dbReference type="InterPro" id="IPR036291">
    <property type="entry name" value="NAD(P)-bd_dom_sf"/>
</dbReference>
<dbReference type="InterPro" id="IPR011032">
    <property type="entry name" value="GroES-like_sf"/>
</dbReference>
<feature type="domain" description="Alcohol dehydrogenase-like N-terminal" evidence="4">
    <location>
        <begin position="27"/>
        <end position="123"/>
    </location>
</feature>
<dbReference type="PANTHER" id="PTHR43401">
    <property type="entry name" value="L-THREONINE 3-DEHYDROGENASE"/>
    <property type="match status" value="1"/>
</dbReference>
<proteinExistence type="predicted"/>
<dbReference type="SUPFAM" id="SSF51735">
    <property type="entry name" value="NAD(P)-binding Rossmann-fold domains"/>
    <property type="match status" value="1"/>
</dbReference>
<dbReference type="SUPFAM" id="SSF50129">
    <property type="entry name" value="GroES-like"/>
    <property type="match status" value="1"/>
</dbReference>
<dbReference type="EMBL" id="BLAE01000048">
    <property type="protein sequence ID" value="GES13634.1"/>
    <property type="molecule type" value="Genomic_DNA"/>
</dbReference>
<evidence type="ECO:0000259" key="3">
    <source>
        <dbReference type="Pfam" id="PF00107"/>
    </source>
</evidence>
<keyword evidence="2" id="KW-0560">Oxidoreductase</keyword>